<evidence type="ECO:0000313" key="2">
    <source>
        <dbReference type="Proteomes" id="UP001595791"/>
    </source>
</evidence>
<sequence>MVIRSIHSLQRLPAGLAGRRFHCRSLACPACQALPCCRRFRAATPAPSPRRWRAPMGRQWRLHPVHLYIRPGPMVMARLGLLYGHPGTTDLRERWLVVPMPFDPDGVLTALQQQIGWGYLDRALTQAAVPTLTSGFSYGEGRRFACQIRSIFDPVQV</sequence>
<organism evidence="1 2">
    <name type="scientific">Chitinimonas lacunae</name>
    <dbReference type="NCBI Taxonomy" id="1963018"/>
    <lineage>
        <taxon>Bacteria</taxon>
        <taxon>Pseudomonadati</taxon>
        <taxon>Pseudomonadota</taxon>
        <taxon>Betaproteobacteria</taxon>
        <taxon>Neisseriales</taxon>
        <taxon>Chitinibacteraceae</taxon>
        <taxon>Chitinimonas</taxon>
    </lineage>
</organism>
<accession>A0ABV8MJG6</accession>
<dbReference type="Proteomes" id="UP001595791">
    <property type="component" value="Unassembled WGS sequence"/>
</dbReference>
<dbReference type="RefSeq" id="WP_378159751.1">
    <property type="nucleotide sequence ID" value="NZ_JBHSBU010000001.1"/>
</dbReference>
<dbReference type="EMBL" id="JBHSBU010000001">
    <property type="protein sequence ID" value="MFC4157767.1"/>
    <property type="molecule type" value="Genomic_DNA"/>
</dbReference>
<proteinExistence type="predicted"/>
<reference evidence="2" key="1">
    <citation type="journal article" date="2019" name="Int. J. Syst. Evol. Microbiol.">
        <title>The Global Catalogue of Microorganisms (GCM) 10K type strain sequencing project: providing services to taxonomists for standard genome sequencing and annotation.</title>
        <authorList>
            <consortium name="The Broad Institute Genomics Platform"/>
            <consortium name="The Broad Institute Genome Sequencing Center for Infectious Disease"/>
            <person name="Wu L."/>
            <person name="Ma J."/>
        </authorList>
    </citation>
    <scope>NUCLEOTIDE SEQUENCE [LARGE SCALE GENOMIC DNA]</scope>
    <source>
        <strain evidence="2">LMG 29894</strain>
    </source>
</reference>
<comment type="caution">
    <text evidence="1">The sequence shown here is derived from an EMBL/GenBank/DDBJ whole genome shotgun (WGS) entry which is preliminary data.</text>
</comment>
<keyword evidence="2" id="KW-1185">Reference proteome</keyword>
<gene>
    <name evidence="1" type="ORF">ACFOW7_00215</name>
</gene>
<name>A0ABV8MJG6_9NEIS</name>
<evidence type="ECO:0000313" key="1">
    <source>
        <dbReference type="EMBL" id="MFC4157767.1"/>
    </source>
</evidence>
<protein>
    <submittedName>
        <fullName evidence="1">Uncharacterized protein</fullName>
    </submittedName>
</protein>